<dbReference type="PANTHER" id="PTHR30537:SF5">
    <property type="entry name" value="HTH-TYPE TRANSCRIPTIONAL ACTIVATOR TTDR-RELATED"/>
    <property type="match status" value="1"/>
</dbReference>
<dbReference type="SUPFAM" id="SSF53850">
    <property type="entry name" value="Periplasmic binding protein-like II"/>
    <property type="match status" value="1"/>
</dbReference>
<dbReference type="STRING" id="935700.jaqu_16560"/>
<dbReference type="Pfam" id="PF00126">
    <property type="entry name" value="HTH_1"/>
    <property type="match status" value="1"/>
</dbReference>
<proteinExistence type="inferred from homology"/>
<dbReference type="InterPro" id="IPR036388">
    <property type="entry name" value="WH-like_DNA-bd_sf"/>
</dbReference>
<dbReference type="InterPro" id="IPR000847">
    <property type="entry name" value="LysR_HTH_N"/>
</dbReference>
<dbReference type="RefSeq" id="WP_043918492.1">
    <property type="nucleotide sequence ID" value="NZ_FZPF01000017.1"/>
</dbReference>
<dbReference type="Gene3D" id="3.40.190.10">
    <property type="entry name" value="Periplasmic binding protein-like II"/>
    <property type="match status" value="2"/>
</dbReference>
<keyword evidence="4" id="KW-0804">Transcription</keyword>
<organism evidence="6 7">
    <name type="scientific">Jannaschia aquimarina</name>
    <dbReference type="NCBI Taxonomy" id="935700"/>
    <lineage>
        <taxon>Bacteria</taxon>
        <taxon>Pseudomonadati</taxon>
        <taxon>Pseudomonadota</taxon>
        <taxon>Alphaproteobacteria</taxon>
        <taxon>Rhodobacterales</taxon>
        <taxon>Roseobacteraceae</taxon>
        <taxon>Jannaschia</taxon>
    </lineage>
</organism>
<evidence type="ECO:0000256" key="4">
    <source>
        <dbReference type="ARBA" id="ARBA00023163"/>
    </source>
</evidence>
<dbReference type="InterPro" id="IPR058163">
    <property type="entry name" value="LysR-type_TF_proteobact-type"/>
</dbReference>
<dbReference type="GO" id="GO:0003700">
    <property type="term" value="F:DNA-binding transcription factor activity"/>
    <property type="evidence" value="ECO:0007669"/>
    <property type="project" value="InterPro"/>
</dbReference>
<dbReference type="GO" id="GO:0003677">
    <property type="term" value="F:DNA binding"/>
    <property type="evidence" value="ECO:0007669"/>
    <property type="project" value="UniProtKB-KW"/>
</dbReference>
<dbReference type="Gene3D" id="1.10.10.10">
    <property type="entry name" value="Winged helix-like DNA-binding domain superfamily/Winged helix DNA-binding domain"/>
    <property type="match status" value="1"/>
</dbReference>
<dbReference type="Proteomes" id="UP000032232">
    <property type="component" value="Unassembled WGS sequence"/>
</dbReference>
<evidence type="ECO:0000313" key="7">
    <source>
        <dbReference type="Proteomes" id="UP000032232"/>
    </source>
</evidence>
<dbReference type="AlphaFoldDB" id="A0A0D1EI38"/>
<evidence type="ECO:0000256" key="2">
    <source>
        <dbReference type="ARBA" id="ARBA00023015"/>
    </source>
</evidence>
<sequence length="298" mass="32382">MRDLPLSHLRALAAVRAEGGVRAAARRLGVEHSAVSRSLRELERWLGAPLTRPGTRGGPLHLTAQGLALADAALRTMIDLSAATAAMREGSGTRSVSICTPPSIAARWLLPRLDRMQAECSGIEVSIVVDEMRMAPLDATVDLTLRMGPKPKTPLTVHELGDDAAYPVMGKAAWEHAGRPNNITALRDLPLLHNRDTNTAWDRWREVIGPADLDVRKGVRLTSSDLVLRAAEAGRGVTLERGWLEADAIRDGQLVRPFGDLSLPLPGEWWLAEGDNTSARHSVRQARDWLIAEGDRAA</sequence>
<dbReference type="InterPro" id="IPR036390">
    <property type="entry name" value="WH_DNA-bd_sf"/>
</dbReference>
<evidence type="ECO:0000256" key="1">
    <source>
        <dbReference type="ARBA" id="ARBA00009437"/>
    </source>
</evidence>
<comment type="similarity">
    <text evidence="1">Belongs to the LysR transcriptional regulatory family.</text>
</comment>
<name>A0A0D1EI38_9RHOB</name>
<dbReference type="PANTHER" id="PTHR30537">
    <property type="entry name" value="HTH-TYPE TRANSCRIPTIONAL REGULATOR"/>
    <property type="match status" value="1"/>
</dbReference>
<dbReference type="Pfam" id="PF03466">
    <property type="entry name" value="LysR_substrate"/>
    <property type="match status" value="1"/>
</dbReference>
<keyword evidence="7" id="KW-1185">Reference proteome</keyword>
<keyword evidence="3" id="KW-0238">DNA-binding</keyword>
<protein>
    <submittedName>
        <fullName evidence="6">GcvA_2 protein</fullName>
    </submittedName>
</protein>
<evidence type="ECO:0000259" key="5">
    <source>
        <dbReference type="PROSITE" id="PS50931"/>
    </source>
</evidence>
<dbReference type="SUPFAM" id="SSF46785">
    <property type="entry name" value="Winged helix' DNA-binding domain"/>
    <property type="match status" value="1"/>
</dbReference>
<dbReference type="OrthoDB" id="9813056at2"/>
<gene>
    <name evidence="6" type="primary">gcvA_2</name>
    <name evidence="6" type="ORF">jaqu_16560</name>
</gene>
<dbReference type="PATRIC" id="fig|935700.4.peg.1718"/>
<dbReference type="PROSITE" id="PS50931">
    <property type="entry name" value="HTH_LYSR"/>
    <property type="match status" value="1"/>
</dbReference>
<keyword evidence="2" id="KW-0805">Transcription regulation</keyword>
<evidence type="ECO:0000313" key="6">
    <source>
        <dbReference type="EMBL" id="KIT16561.1"/>
    </source>
</evidence>
<comment type="caution">
    <text evidence="6">The sequence shown here is derived from an EMBL/GenBank/DDBJ whole genome shotgun (WGS) entry which is preliminary data.</text>
</comment>
<dbReference type="EMBL" id="JYFE01000031">
    <property type="protein sequence ID" value="KIT16561.1"/>
    <property type="molecule type" value="Genomic_DNA"/>
</dbReference>
<dbReference type="InterPro" id="IPR005119">
    <property type="entry name" value="LysR_subst-bd"/>
</dbReference>
<evidence type="ECO:0000256" key="3">
    <source>
        <dbReference type="ARBA" id="ARBA00023125"/>
    </source>
</evidence>
<reference evidence="6 7" key="1">
    <citation type="submission" date="2015-02" db="EMBL/GenBank/DDBJ databases">
        <title>Genome Sequence of Jannaschia aquimarina DSM28248, a member of the Roseobacter clade.</title>
        <authorList>
            <person name="Voget S."/>
            <person name="Daniel R."/>
        </authorList>
    </citation>
    <scope>NUCLEOTIDE SEQUENCE [LARGE SCALE GENOMIC DNA]</scope>
    <source>
        <strain evidence="6 7">GSW-M26</strain>
    </source>
</reference>
<feature type="domain" description="HTH lysR-type" evidence="5">
    <location>
        <begin position="4"/>
        <end position="63"/>
    </location>
</feature>
<accession>A0A0D1EI38</accession>